<gene>
    <name evidence="2" type="ORF">OdinLCB4_001185</name>
</gene>
<keyword evidence="1" id="KW-0472">Membrane</keyword>
<accession>A0AAF0D2P2</accession>
<protein>
    <submittedName>
        <fullName evidence="2">Uncharacterized protein</fullName>
    </submittedName>
</protein>
<sequence length="862" mass="95362">MNKNKILAAAILVTIVLLISLHVIKPSACLTGGGTEEYNRPGIAYMTGTHYNDIITLPSAPNTTVDIPTGWTITQTNISIIDLVESGDFIVNGSFDTGSGTSSPPWSYREYDPGNVASGSWVNGQPLTGNKCVYAQIPASSGGTTFQKGTKGYWQANFIVNKGTVINAILDLWYYADFASNFDRGEFQAYVAVEGHTVWARGFNEIADAGQRNTWVHLTINILSDTNGEPVFNLPTDQNITVAVGVRYTSGTATYSGWNSNNRVYYDNISIVLTAQVKADQLNLTVTDPNSTNHILTSTDFGVASCSFTGVYGPFTAPVFEHAVYTYSYNSSNQVSFKNNITVTVIKPFNSSSVTYSVENGSNVSWLVKFYTHLSFNNEPKGSGPTFYTNYYFNLTFPLDWNISKIIDPYGYEHTANESNYILYSNSSVKILFVNVSAIGLYGFYSFEAVSPNYIRSIYLQVYKTGSGWVNGSFFKAGDVIRFVAVLSDENGNPPTVPGNASIIVKDPRWFSWPETGLNVSVIGRLAITDNITAPTSILVGAYLVEFQWSNGYEVGFLKNAQIGVQGSALVSVKHPIGQEAYILSGSSLLIEVELSDPVTSQPITDALVEYRFSWEPPNTWHQTQAIGNRYIATALVPEPQVGEHTIIIRVNHTFYAFTATTTVKINVWQEWYIYLPWGGRILGWLFISYAAFAALIAAGGFAAWNYYFKYPKIIRKIRGMIKTIRSGRLPKPTGVRDRDIILEGLKASTIAPALNIQITEEPSLTVETPAEPSLIEETKPPAAEDSLKKPAVEESVEIKEAVKSVPEIVEPEMEYYAEELRKIESLTDEEVKQILNEMKDLSEDERKTMLETLKESYSSKE</sequence>
<dbReference type="Proteomes" id="UP000186851">
    <property type="component" value="Chromosome"/>
</dbReference>
<reference evidence="2" key="2">
    <citation type="journal article" date="2022" name="Nat. Microbiol.">
        <title>A closed Candidatus Odinarchaeum chromosome exposes Asgard archaeal viruses.</title>
        <authorList>
            <person name="Tamarit D."/>
            <person name="Caceres E.F."/>
            <person name="Krupovic M."/>
            <person name="Nijland R."/>
            <person name="Eme L."/>
            <person name="Robinson N.P."/>
            <person name="Ettema T.J.G."/>
        </authorList>
    </citation>
    <scope>NUCLEOTIDE SEQUENCE</scope>
    <source>
        <strain evidence="2">LCB_4</strain>
    </source>
</reference>
<name>A0AAF0D2P2_ODILC</name>
<keyword evidence="1" id="KW-1133">Transmembrane helix</keyword>
<evidence type="ECO:0000313" key="3">
    <source>
        <dbReference type="Proteomes" id="UP000186851"/>
    </source>
</evidence>
<feature type="transmembrane region" description="Helical" evidence="1">
    <location>
        <begin position="682"/>
        <end position="709"/>
    </location>
</feature>
<organism evidence="2 3">
    <name type="scientific">Odinarchaeota yellowstonii (strain LCB_4)</name>
    <dbReference type="NCBI Taxonomy" id="1841599"/>
    <lineage>
        <taxon>Archaea</taxon>
        <taxon>Promethearchaeati</taxon>
        <taxon>Candidatus Odinarchaeota</taxon>
        <taxon>Candidatus Odinarchaeia</taxon>
        <taxon>Candidatus Odinarchaeales</taxon>
        <taxon>Candidatus Odinarchaeaceae</taxon>
        <taxon>Candidatus Odinarchaeum</taxon>
    </lineage>
</organism>
<dbReference type="EMBL" id="CP091871">
    <property type="protein sequence ID" value="WEU40574.1"/>
    <property type="molecule type" value="Genomic_DNA"/>
</dbReference>
<evidence type="ECO:0000313" key="2">
    <source>
        <dbReference type="EMBL" id="WEU40574.1"/>
    </source>
</evidence>
<dbReference type="KEGG" id="oyw:OdinLCB4_001185"/>
<proteinExistence type="predicted"/>
<dbReference type="AlphaFoldDB" id="A0AAF0D2P2"/>
<reference evidence="2" key="1">
    <citation type="journal article" date="2017" name="Nature">
        <title>Asgard archaea illuminate the origin of eukaryotic cellular complexity.</title>
        <authorList>
            <person name="Zaremba-Niedzwiedzka K."/>
            <person name="Caceres E.F."/>
            <person name="Saw J.H."/>
            <person name="Backstrom D."/>
            <person name="Juzokaite L."/>
            <person name="Vancaester E."/>
            <person name="Seitz K.W."/>
            <person name="Anantharaman K."/>
            <person name="Starnawski P."/>
            <person name="Kjeldsen K.U."/>
            <person name="Scott M.B."/>
            <person name="Nunoura T."/>
            <person name="Banfield J.F."/>
            <person name="Schramm A."/>
            <person name="Baker B.J."/>
            <person name="Spang A."/>
            <person name="Ettema T.J.G."/>
        </authorList>
    </citation>
    <scope>NUCLEOTIDE SEQUENCE</scope>
    <source>
        <strain evidence="2">LCB_4</strain>
    </source>
</reference>
<keyword evidence="1" id="KW-0812">Transmembrane</keyword>
<evidence type="ECO:0000256" key="1">
    <source>
        <dbReference type="SAM" id="Phobius"/>
    </source>
</evidence>